<sequence length="113" mass="12697">MRHSNSLLAHDWLVAGGPITRRHSVGVDFPALLTQKFFSLKVAWKEKKQLEYCEEKKVRGERLSVATNLRTDRTPSTTPLRRKRTPNTLNRGASVPSKALISNSSVRPKGMEG</sequence>
<feature type="region of interest" description="Disordered" evidence="1">
    <location>
        <begin position="64"/>
        <end position="113"/>
    </location>
</feature>
<evidence type="ECO:0000313" key="4">
    <source>
        <dbReference type="WBParaSite" id="EgrG_000495300"/>
    </source>
</evidence>
<proteinExistence type="predicted"/>
<evidence type="ECO:0000256" key="1">
    <source>
        <dbReference type="SAM" id="MobiDB-lite"/>
    </source>
</evidence>
<dbReference type="EMBL" id="LK028579">
    <property type="protein sequence ID" value="CDS19625.1"/>
    <property type="molecule type" value="Genomic_DNA"/>
</dbReference>
<evidence type="ECO:0000313" key="2">
    <source>
        <dbReference type="EMBL" id="CDS19625.1"/>
    </source>
</evidence>
<organism evidence="2">
    <name type="scientific">Echinococcus granulosus</name>
    <name type="common">Hydatid tapeworm</name>
    <dbReference type="NCBI Taxonomy" id="6210"/>
    <lineage>
        <taxon>Eukaryota</taxon>
        <taxon>Metazoa</taxon>
        <taxon>Spiralia</taxon>
        <taxon>Lophotrochozoa</taxon>
        <taxon>Platyhelminthes</taxon>
        <taxon>Cestoda</taxon>
        <taxon>Eucestoda</taxon>
        <taxon>Cyclophyllidea</taxon>
        <taxon>Taeniidae</taxon>
        <taxon>Echinococcus</taxon>
        <taxon>Echinococcus granulosus group</taxon>
    </lineage>
</organism>
<protein>
    <submittedName>
        <fullName evidence="2 4">Expressed protein</fullName>
    </submittedName>
</protein>
<dbReference type="WBParaSite" id="EgrG_000495300">
    <property type="protein sequence ID" value="EgrG_000495300"/>
    <property type="gene ID" value="EgrG_000495300"/>
</dbReference>
<feature type="compositionally biased region" description="Polar residues" evidence="1">
    <location>
        <begin position="65"/>
        <end position="79"/>
    </location>
</feature>
<reference evidence="4" key="3">
    <citation type="submission" date="2020-10" db="UniProtKB">
        <authorList>
            <consortium name="WormBaseParasite"/>
        </authorList>
    </citation>
    <scope>IDENTIFICATION</scope>
</reference>
<reference evidence="2 3" key="1">
    <citation type="journal article" date="2013" name="Nature">
        <title>The genomes of four tapeworm species reveal adaptations to parasitism.</title>
        <authorList>
            <person name="Tsai I.J."/>
            <person name="Zarowiecki M."/>
            <person name="Holroyd N."/>
            <person name="Garciarrubio A."/>
            <person name="Sanchez-Flores A."/>
            <person name="Brooks K.L."/>
            <person name="Tracey A."/>
            <person name="Bobes R.J."/>
            <person name="Fragoso G."/>
            <person name="Sciutto E."/>
            <person name="Aslett M."/>
            <person name="Beasley H."/>
            <person name="Bennett H.M."/>
            <person name="Cai J."/>
            <person name="Camicia F."/>
            <person name="Clark R."/>
            <person name="Cucher M."/>
            <person name="De Silva N."/>
            <person name="Day T.A."/>
            <person name="Deplazes P."/>
            <person name="Estrada K."/>
            <person name="Fernandez C."/>
            <person name="Holland P.W."/>
            <person name="Hou J."/>
            <person name="Hu S."/>
            <person name="Huckvale T."/>
            <person name="Hung S.S."/>
            <person name="Kamenetzky L."/>
            <person name="Keane J.A."/>
            <person name="Kiss F."/>
            <person name="Koziol U."/>
            <person name="Lambert O."/>
            <person name="Liu K."/>
            <person name="Luo X."/>
            <person name="Luo Y."/>
            <person name="Macchiaroli N."/>
            <person name="Nichol S."/>
            <person name="Paps J."/>
            <person name="Parkinson J."/>
            <person name="Pouchkina-Stantcheva N."/>
            <person name="Riddiford N."/>
            <person name="Rosenzvit M."/>
            <person name="Salinas G."/>
            <person name="Wasmuth J.D."/>
            <person name="Zamanian M."/>
            <person name="Zheng Y."/>
            <person name="Cai X."/>
            <person name="Soberon X."/>
            <person name="Olson P.D."/>
            <person name="Laclette J.P."/>
            <person name="Brehm K."/>
            <person name="Berriman M."/>
            <person name="Garciarrubio A."/>
            <person name="Bobes R.J."/>
            <person name="Fragoso G."/>
            <person name="Sanchez-Flores A."/>
            <person name="Estrada K."/>
            <person name="Cevallos M.A."/>
            <person name="Morett E."/>
            <person name="Gonzalez V."/>
            <person name="Portillo T."/>
            <person name="Ochoa-Leyva A."/>
            <person name="Jose M.V."/>
            <person name="Sciutto E."/>
            <person name="Landa A."/>
            <person name="Jimenez L."/>
            <person name="Valdes V."/>
            <person name="Carrero J.C."/>
            <person name="Larralde C."/>
            <person name="Morales-Montor J."/>
            <person name="Limon-Lason J."/>
            <person name="Soberon X."/>
            <person name="Laclette J.P."/>
        </authorList>
    </citation>
    <scope>NUCLEOTIDE SEQUENCE [LARGE SCALE GENOMIC DNA]</scope>
</reference>
<name>A0A068WIN2_ECHGR</name>
<evidence type="ECO:0000313" key="3">
    <source>
        <dbReference type="Proteomes" id="UP000492820"/>
    </source>
</evidence>
<gene>
    <name evidence="2" type="ORF">EgrG_000495300</name>
</gene>
<dbReference type="Proteomes" id="UP000492820">
    <property type="component" value="Unassembled WGS sequence"/>
</dbReference>
<reference evidence="2" key="2">
    <citation type="submission" date="2014-06" db="EMBL/GenBank/DDBJ databases">
        <authorList>
            <person name="Aslett M."/>
        </authorList>
    </citation>
    <scope>NUCLEOTIDE SEQUENCE</scope>
</reference>
<accession>A0A068WIN2</accession>
<dbReference type="AlphaFoldDB" id="A0A068WIN2"/>